<reference evidence="1" key="1">
    <citation type="submission" date="2014-09" db="EMBL/GenBank/DDBJ databases">
        <authorList>
            <person name="Magalhaes I.L.F."/>
            <person name="Oliveira U."/>
            <person name="Santos F.R."/>
            <person name="Vidigal T.H.D.A."/>
            <person name="Brescovit A.D."/>
            <person name="Santos A.J."/>
        </authorList>
    </citation>
    <scope>NUCLEOTIDE SEQUENCE</scope>
    <source>
        <tissue evidence="1">Shoot tissue taken approximately 20 cm above the soil surface</tissue>
    </source>
</reference>
<evidence type="ECO:0000313" key="1">
    <source>
        <dbReference type="EMBL" id="JAD93327.1"/>
    </source>
</evidence>
<reference evidence="1" key="2">
    <citation type="journal article" date="2015" name="Data Brief">
        <title>Shoot transcriptome of the giant reed, Arundo donax.</title>
        <authorList>
            <person name="Barrero R.A."/>
            <person name="Guerrero F.D."/>
            <person name="Moolhuijzen P."/>
            <person name="Goolsby J.A."/>
            <person name="Tidwell J."/>
            <person name="Bellgard S.E."/>
            <person name="Bellgard M.I."/>
        </authorList>
    </citation>
    <scope>NUCLEOTIDE SEQUENCE</scope>
    <source>
        <tissue evidence="1">Shoot tissue taken approximately 20 cm above the soil surface</tissue>
    </source>
</reference>
<dbReference type="EMBL" id="GBRH01218050">
    <property type="protein sequence ID" value="JAD79845.1"/>
    <property type="molecule type" value="Transcribed_RNA"/>
</dbReference>
<accession>A0A0A9EBG0</accession>
<proteinExistence type="predicted"/>
<dbReference type="AlphaFoldDB" id="A0A0A9EBG0"/>
<dbReference type="EMBL" id="GBRH01204568">
    <property type="protein sequence ID" value="JAD93327.1"/>
    <property type="molecule type" value="Transcribed_RNA"/>
</dbReference>
<organism evidence="1">
    <name type="scientific">Arundo donax</name>
    <name type="common">Giant reed</name>
    <name type="synonym">Donax arundinaceus</name>
    <dbReference type="NCBI Taxonomy" id="35708"/>
    <lineage>
        <taxon>Eukaryota</taxon>
        <taxon>Viridiplantae</taxon>
        <taxon>Streptophyta</taxon>
        <taxon>Embryophyta</taxon>
        <taxon>Tracheophyta</taxon>
        <taxon>Spermatophyta</taxon>
        <taxon>Magnoliopsida</taxon>
        <taxon>Liliopsida</taxon>
        <taxon>Poales</taxon>
        <taxon>Poaceae</taxon>
        <taxon>PACMAD clade</taxon>
        <taxon>Arundinoideae</taxon>
        <taxon>Arundineae</taxon>
        <taxon>Arundo</taxon>
    </lineage>
</organism>
<sequence length="184" mass="19246">MRPTTAACRLSAVALPHPAMPPSIALPPLFSPRLRPPGPPLYKSPPPPWCLVLSPFRRTRTQIEGGIGLGGPSIAHPPPRFLLRLGGAGTPSLALGLGLGPVPSVGALLRLRLPAPRGARGATLLQPCLLPLPAVERGGARPCYSGRETVVVATTTPASYCVTSGTSFSYFLLLYSLFCVMPNL</sequence>
<name>A0A0A9EBG0_ARUDO</name>
<protein>
    <submittedName>
        <fullName evidence="1">Uncharacterized protein</fullName>
    </submittedName>
</protein>